<organism evidence="1 2">
    <name type="scientific">Streptomyces alboflavus</name>
    <dbReference type="NCBI Taxonomy" id="67267"/>
    <lineage>
        <taxon>Bacteria</taxon>
        <taxon>Bacillati</taxon>
        <taxon>Actinomycetota</taxon>
        <taxon>Actinomycetes</taxon>
        <taxon>Kitasatosporales</taxon>
        <taxon>Streptomycetaceae</taxon>
        <taxon>Streptomyces</taxon>
    </lineage>
</organism>
<evidence type="ECO:0000313" key="1">
    <source>
        <dbReference type="EMBL" id="ARX85499.1"/>
    </source>
</evidence>
<protein>
    <submittedName>
        <fullName evidence="1">Tat pathway signal protein</fullName>
    </submittedName>
</protein>
<dbReference type="KEGG" id="salf:SMD44_04963"/>
<dbReference type="EMBL" id="CP021748">
    <property type="protein sequence ID" value="ARX85499.1"/>
    <property type="molecule type" value="Genomic_DNA"/>
</dbReference>
<accession>A0A1Z1WGK2</accession>
<dbReference type="Proteomes" id="UP000195880">
    <property type="component" value="Chromosome"/>
</dbReference>
<gene>
    <name evidence="1" type="ORF">SMD44_04963</name>
</gene>
<dbReference type="AlphaFoldDB" id="A0A1Z1WGK2"/>
<name>A0A1Z1WGK2_9ACTN</name>
<evidence type="ECO:0000313" key="2">
    <source>
        <dbReference type="Proteomes" id="UP000195880"/>
    </source>
</evidence>
<reference evidence="1 2" key="1">
    <citation type="submission" date="2017-05" db="EMBL/GenBank/DDBJ databases">
        <title>Streptomyces alboflavus Genome sequencing and assembly.</title>
        <authorList>
            <person name="Wang Y."/>
            <person name="Du B."/>
            <person name="Ding Y."/>
            <person name="Liu H."/>
            <person name="Hou Q."/>
            <person name="Liu K."/>
            <person name="Wang C."/>
            <person name="Yao L."/>
        </authorList>
    </citation>
    <scope>NUCLEOTIDE SEQUENCE [LARGE SCALE GENOMIC DNA]</scope>
    <source>
        <strain evidence="1 2">MDJK44</strain>
    </source>
</reference>
<keyword evidence="2" id="KW-1185">Reference proteome</keyword>
<sequence>MERRRNDALVQWMSEFKMTTREFVDALNDFIRELTGRQGLITERTVHKWRSGETRWPQSVQRTALQAVTGRAPTELGFVVPDRRTARSKEAPSVHRRRFLATTAGGALAAATPAGAARSRVGMSDVQRLTAKLSAVVASDDRHGGTETVETRAGQLARQTLALQQRGTATSRVRSHLYSLAAAFTSSAMWAAIDGHRLTAAQQHMQQAVTLAGLSADPAIQFRVWGHAGALYRHLGRYTDALAADDAARSTSIFRRDPLYASLAHARTAVHHGDLRDHDAVRRSLRNAQDALTRADPDAPRPPWMRFYDQAELELLALIAHSALGGWAESEAHAHHNLALLRPDLLRNRSLTLAHLARAQLEQGELEVAVDSAGRIPRDAWRGRTGGLVRVFTARLVDLAPDEPMTRAWADHAREKGTHT</sequence>
<proteinExistence type="predicted"/>
<dbReference type="RefSeq" id="WP_237307419.1">
    <property type="nucleotide sequence ID" value="NZ_CP021748.1"/>
</dbReference>